<dbReference type="Pfam" id="PF02222">
    <property type="entry name" value="ATP-grasp"/>
    <property type="match status" value="1"/>
</dbReference>
<dbReference type="Proteomes" id="UP000542342">
    <property type="component" value="Unassembled WGS sequence"/>
</dbReference>
<accession>A0A7V8VDW8</accession>
<dbReference type="Gene3D" id="3.30.1490.20">
    <property type="entry name" value="ATP-grasp fold, A domain"/>
    <property type="match status" value="1"/>
</dbReference>
<organism evidence="8 9">
    <name type="scientific">Thermogemmata fonticola</name>
    <dbReference type="NCBI Taxonomy" id="2755323"/>
    <lineage>
        <taxon>Bacteria</taxon>
        <taxon>Pseudomonadati</taxon>
        <taxon>Planctomycetota</taxon>
        <taxon>Planctomycetia</taxon>
        <taxon>Gemmatales</taxon>
        <taxon>Gemmataceae</taxon>
        <taxon>Thermogemmata</taxon>
    </lineage>
</organism>
<dbReference type="PROSITE" id="PS50975">
    <property type="entry name" value="ATP_GRASP"/>
    <property type="match status" value="1"/>
</dbReference>
<dbReference type="GO" id="GO:0006189">
    <property type="term" value="P:'de novo' IMP biosynthetic process"/>
    <property type="evidence" value="ECO:0007669"/>
    <property type="project" value="UniProtKB-UniRule"/>
</dbReference>
<dbReference type="Pfam" id="PF17769">
    <property type="entry name" value="PurK_C"/>
    <property type="match status" value="1"/>
</dbReference>
<dbReference type="PANTHER" id="PTHR11609">
    <property type="entry name" value="PURINE BIOSYNTHESIS PROTEIN 6/7, PUR6/7"/>
    <property type="match status" value="1"/>
</dbReference>
<dbReference type="SUPFAM" id="SSF51246">
    <property type="entry name" value="Rudiment single hybrid motif"/>
    <property type="match status" value="1"/>
</dbReference>
<dbReference type="NCBIfam" id="NF004679">
    <property type="entry name" value="PRK06019.1-5"/>
    <property type="match status" value="1"/>
</dbReference>
<dbReference type="FunFam" id="3.40.50.20:FF:000016">
    <property type="entry name" value="N5-carboxyaminoimidazole ribonucleotide synthase"/>
    <property type="match status" value="1"/>
</dbReference>
<evidence type="ECO:0000256" key="6">
    <source>
        <dbReference type="RuleBase" id="RU361200"/>
    </source>
</evidence>
<dbReference type="InterPro" id="IPR040686">
    <property type="entry name" value="PurK_C"/>
</dbReference>
<evidence type="ECO:0000313" key="8">
    <source>
        <dbReference type="EMBL" id="MBA2226259.1"/>
    </source>
</evidence>
<proteinExistence type="inferred from homology"/>
<evidence type="ECO:0000256" key="2">
    <source>
        <dbReference type="ARBA" id="ARBA00022741"/>
    </source>
</evidence>
<dbReference type="NCBIfam" id="NF004676">
    <property type="entry name" value="PRK06019.1-2"/>
    <property type="match status" value="1"/>
</dbReference>
<dbReference type="FunFam" id="3.30.1490.20:FF:000015">
    <property type="entry name" value="N5-carboxyaminoimidazole ribonucleotide synthase"/>
    <property type="match status" value="1"/>
</dbReference>
<evidence type="ECO:0000256" key="4">
    <source>
        <dbReference type="ARBA" id="ARBA00022840"/>
    </source>
</evidence>
<evidence type="ECO:0000256" key="1">
    <source>
        <dbReference type="ARBA" id="ARBA00022598"/>
    </source>
</evidence>
<dbReference type="InterPro" id="IPR005875">
    <property type="entry name" value="PurK"/>
</dbReference>
<feature type="binding site" evidence="5">
    <location>
        <position position="138"/>
    </location>
    <ligand>
        <name>ATP</name>
        <dbReference type="ChEBI" id="CHEBI:30616"/>
    </ligand>
</feature>
<dbReference type="InterPro" id="IPR011761">
    <property type="entry name" value="ATP-grasp"/>
</dbReference>
<dbReference type="Gene3D" id="3.30.470.20">
    <property type="entry name" value="ATP-grasp fold, B domain"/>
    <property type="match status" value="1"/>
</dbReference>
<dbReference type="InterPro" id="IPR013815">
    <property type="entry name" value="ATP_grasp_subdomain_1"/>
</dbReference>
<feature type="binding site" evidence="5">
    <location>
        <begin position="173"/>
        <end position="176"/>
    </location>
    <ligand>
        <name>ATP</name>
        <dbReference type="ChEBI" id="CHEBI:30616"/>
    </ligand>
</feature>
<protein>
    <recommendedName>
        <fullName evidence="5 6">N5-carboxyaminoimidazole ribonucleotide synthase</fullName>
        <shortName evidence="5 6">N5-CAIR synthase</shortName>
        <ecNumber evidence="5 6">6.3.4.18</ecNumber>
    </recommendedName>
    <alternativeName>
        <fullName evidence="5 6">5-(carboxyamino)imidazole ribonucleotide synthetase</fullName>
    </alternativeName>
</protein>
<dbReference type="GO" id="GO:0005524">
    <property type="term" value="F:ATP binding"/>
    <property type="evidence" value="ECO:0007669"/>
    <property type="project" value="UniProtKB-UniRule"/>
</dbReference>
<dbReference type="GO" id="GO:0046872">
    <property type="term" value="F:metal ion binding"/>
    <property type="evidence" value="ECO:0007669"/>
    <property type="project" value="InterPro"/>
</dbReference>
<dbReference type="GO" id="GO:0034028">
    <property type="term" value="F:5-(carboxyamino)imidazole ribonucleotide synthase activity"/>
    <property type="evidence" value="ECO:0007669"/>
    <property type="project" value="UniProtKB-UniRule"/>
</dbReference>
<comment type="similarity">
    <text evidence="5 6">Belongs to the PurK/PurT family.</text>
</comment>
<dbReference type="UniPathway" id="UPA00074">
    <property type="reaction ID" value="UER00942"/>
</dbReference>
<sequence length="377" mass="42037">MRIGILGGGQLGRMLALAAYPLGFRCCVLDPAADPCAAQVCPHIRGEYDDYQKLYELAQWADVITYEFENVPVATAEWLSERKPVYPPPRALAVGQERLAEKEFFTRLGIPTPQYCAVETEADFYAALRQVGLPAVLKTRMYGYDGKGQVVLQSAEDCPRAWLRLGGRPLLLEEYIPFERELSLLAVRSREGQIQCWPLVENQHLDGILHRSLAPAGGSEELFERAADYACRILEELDYVGVLAIEWFQDGPRLLANEMAPRVHNSGHWTIEGARTSQFENHIRAITGLPLGPCGMLTNHAVMYNFIGSVPALDAILQTPEASVHVYGKSARPGRKVGHVTLITLDPEELAEKLPQWDQLFARRPYRENPEGGPSES</sequence>
<keyword evidence="3 5" id="KW-0658">Purine biosynthesis</keyword>
<dbReference type="HAMAP" id="MF_01928">
    <property type="entry name" value="PurK"/>
    <property type="match status" value="1"/>
</dbReference>
<dbReference type="PANTHER" id="PTHR11609:SF5">
    <property type="entry name" value="PHOSPHORIBOSYLAMINOIMIDAZOLE CARBOXYLASE"/>
    <property type="match status" value="1"/>
</dbReference>
<evidence type="ECO:0000259" key="7">
    <source>
        <dbReference type="PROSITE" id="PS50975"/>
    </source>
</evidence>
<dbReference type="SUPFAM" id="SSF52440">
    <property type="entry name" value="PreATP-grasp domain"/>
    <property type="match status" value="1"/>
</dbReference>
<feature type="binding site" evidence="5">
    <location>
        <position position="204"/>
    </location>
    <ligand>
        <name>ATP</name>
        <dbReference type="ChEBI" id="CHEBI:30616"/>
    </ligand>
</feature>
<dbReference type="InterPro" id="IPR011054">
    <property type="entry name" value="Rudment_hybrid_motif"/>
</dbReference>
<feature type="binding site" evidence="5">
    <location>
        <begin position="257"/>
        <end position="258"/>
    </location>
    <ligand>
        <name>ATP</name>
        <dbReference type="ChEBI" id="CHEBI:30616"/>
    </ligand>
</feature>
<dbReference type="Gene3D" id="3.40.50.20">
    <property type="match status" value="1"/>
</dbReference>
<reference evidence="8 9" key="1">
    <citation type="submission" date="2020-07" db="EMBL/GenBank/DDBJ databases">
        <title>Thermogemmata thermophila gen. nov., sp. nov., a novel moderate thermophilic planctomycete from a Kamchatka hot spring.</title>
        <authorList>
            <person name="Elcheninov A.G."/>
            <person name="Podosokorskaya O.A."/>
            <person name="Kovaleva O.L."/>
            <person name="Novikov A."/>
            <person name="Bonch-Osmolovskaya E.A."/>
            <person name="Toshchakov S.V."/>
            <person name="Kublanov I.V."/>
        </authorList>
    </citation>
    <scope>NUCLEOTIDE SEQUENCE [LARGE SCALE GENOMIC DNA]</scope>
    <source>
        <strain evidence="8 9">2918</strain>
    </source>
</reference>
<feature type="binding site" evidence="5">
    <location>
        <position position="98"/>
    </location>
    <ligand>
        <name>ATP</name>
        <dbReference type="ChEBI" id="CHEBI:30616"/>
    </ligand>
</feature>
<dbReference type="AlphaFoldDB" id="A0A7V8VDW8"/>
<keyword evidence="1 5" id="KW-0436">Ligase</keyword>
<comment type="subunit">
    <text evidence="5 6">Homodimer.</text>
</comment>
<comment type="pathway">
    <text evidence="5 6">Purine metabolism; IMP biosynthesis via de novo pathway; 5-amino-1-(5-phospho-D-ribosyl)imidazole-4-carboxylate from 5-amino-1-(5-phospho-D-ribosyl)imidazole (N5-CAIR route): step 1/2.</text>
</comment>
<dbReference type="InterPro" id="IPR016185">
    <property type="entry name" value="PreATP-grasp_dom_sf"/>
</dbReference>
<dbReference type="InterPro" id="IPR054350">
    <property type="entry name" value="PurT/PurK_preATP-grasp"/>
</dbReference>
<dbReference type="GO" id="GO:0004638">
    <property type="term" value="F:phosphoribosylaminoimidazole carboxylase activity"/>
    <property type="evidence" value="ECO:0007669"/>
    <property type="project" value="InterPro"/>
</dbReference>
<feature type="domain" description="ATP-grasp" evidence="7">
    <location>
        <begin position="102"/>
        <end position="287"/>
    </location>
</feature>
<dbReference type="Pfam" id="PF22660">
    <property type="entry name" value="RS_preATP-grasp-like"/>
    <property type="match status" value="1"/>
</dbReference>
<comment type="function">
    <text evidence="6">Catalyzes the ATP-dependent conversion of 5-aminoimidazole ribonucleotide (AIR) and HCO(3)- to N5-carboxyaminoimidazole ribonucleotide (N5-CAIR).</text>
</comment>
<feature type="binding site" evidence="5">
    <location>
        <position position="181"/>
    </location>
    <ligand>
        <name>ATP</name>
        <dbReference type="ChEBI" id="CHEBI:30616"/>
    </ligand>
</feature>
<dbReference type="FunFam" id="3.30.470.20:FF:000029">
    <property type="entry name" value="N5-carboxyaminoimidazole ribonucleotide synthase"/>
    <property type="match status" value="1"/>
</dbReference>
<dbReference type="InterPro" id="IPR003135">
    <property type="entry name" value="ATP-grasp_carboxylate-amine"/>
</dbReference>
<keyword evidence="9" id="KW-1185">Reference proteome</keyword>
<evidence type="ECO:0000256" key="3">
    <source>
        <dbReference type="ARBA" id="ARBA00022755"/>
    </source>
</evidence>
<dbReference type="EC" id="6.3.4.18" evidence="5 6"/>
<dbReference type="GO" id="GO:0005829">
    <property type="term" value="C:cytosol"/>
    <property type="evidence" value="ECO:0007669"/>
    <property type="project" value="TreeGrafter"/>
</dbReference>
<dbReference type="EMBL" id="JACEFB010000005">
    <property type="protein sequence ID" value="MBA2226259.1"/>
    <property type="molecule type" value="Genomic_DNA"/>
</dbReference>
<keyword evidence="2 5" id="KW-0547">Nucleotide-binding</keyword>
<dbReference type="SUPFAM" id="SSF56059">
    <property type="entry name" value="Glutathione synthetase ATP-binding domain-like"/>
    <property type="match status" value="1"/>
</dbReference>
<dbReference type="NCBIfam" id="TIGR01161">
    <property type="entry name" value="purK"/>
    <property type="match status" value="1"/>
</dbReference>
<comment type="catalytic activity">
    <reaction evidence="5 6">
        <text>5-amino-1-(5-phospho-beta-D-ribosyl)imidazole + hydrogencarbonate + ATP = 5-carboxyamino-1-(5-phospho-D-ribosyl)imidazole + ADP + phosphate + 2 H(+)</text>
        <dbReference type="Rhea" id="RHEA:19317"/>
        <dbReference type="ChEBI" id="CHEBI:15378"/>
        <dbReference type="ChEBI" id="CHEBI:17544"/>
        <dbReference type="ChEBI" id="CHEBI:30616"/>
        <dbReference type="ChEBI" id="CHEBI:43474"/>
        <dbReference type="ChEBI" id="CHEBI:58730"/>
        <dbReference type="ChEBI" id="CHEBI:137981"/>
        <dbReference type="ChEBI" id="CHEBI:456216"/>
        <dbReference type="EC" id="6.3.4.18"/>
    </reaction>
</comment>
<evidence type="ECO:0000256" key="5">
    <source>
        <dbReference type="HAMAP-Rule" id="MF_01928"/>
    </source>
</evidence>
<comment type="function">
    <text evidence="5">Catalyzes the ATP-dependent conversion of 5-aminoimidazole ribonucleotide (AIR) and HCO(3)(-) to N5-carboxyaminoimidazole ribonucleotide (N5-CAIR).</text>
</comment>
<feature type="binding site" evidence="5">
    <location>
        <begin position="143"/>
        <end position="149"/>
    </location>
    <ligand>
        <name>ATP</name>
        <dbReference type="ChEBI" id="CHEBI:30616"/>
    </ligand>
</feature>
<dbReference type="RefSeq" id="WP_194537703.1">
    <property type="nucleotide sequence ID" value="NZ_JACEFB010000005.1"/>
</dbReference>
<evidence type="ECO:0000313" key="9">
    <source>
        <dbReference type="Proteomes" id="UP000542342"/>
    </source>
</evidence>
<comment type="caution">
    <text evidence="8">The sequence shown here is derived from an EMBL/GenBank/DDBJ whole genome shotgun (WGS) entry which is preliminary data.</text>
</comment>
<keyword evidence="4 5" id="KW-0067">ATP-binding</keyword>
<gene>
    <name evidence="5 6" type="primary">purK</name>
    <name evidence="8" type="ORF">H0921_08820</name>
</gene>
<name>A0A7V8VDW8_9BACT</name>